<organism evidence="16 17">
    <name type="scientific">Cyanidium caldarium</name>
    <name type="common">Red alga</name>
    <dbReference type="NCBI Taxonomy" id="2771"/>
    <lineage>
        <taxon>Eukaryota</taxon>
        <taxon>Rhodophyta</taxon>
        <taxon>Bangiophyceae</taxon>
        <taxon>Cyanidiales</taxon>
        <taxon>Cyanidiaceae</taxon>
        <taxon>Cyanidium</taxon>
    </lineage>
</organism>
<dbReference type="InterPro" id="IPR050132">
    <property type="entry name" value="Gln/Glu-tRNA_Ligase"/>
</dbReference>
<dbReference type="AlphaFoldDB" id="A0AAV9J2G4"/>
<dbReference type="InterPro" id="IPR049437">
    <property type="entry name" value="tRNA-synt_1c_C2"/>
</dbReference>
<dbReference type="Gene3D" id="1.10.1160.10">
    <property type="entry name" value="Glutamyl-trna Synthetase, Domain 2"/>
    <property type="match status" value="1"/>
</dbReference>
<dbReference type="Pfam" id="PF03950">
    <property type="entry name" value="tRNA-synt_1c_C"/>
    <property type="match status" value="1"/>
</dbReference>
<dbReference type="EC" id="6.1.1.17" evidence="3"/>
<dbReference type="GO" id="GO:0004818">
    <property type="term" value="F:glutamate-tRNA ligase activity"/>
    <property type="evidence" value="ECO:0007669"/>
    <property type="project" value="UniProtKB-EC"/>
</dbReference>
<evidence type="ECO:0000256" key="7">
    <source>
        <dbReference type="ARBA" id="ARBA00022840"/>
    </source>
</evidence>
<comment type="catalytic activity">
    <reaction evidence="11">
        <text>tRNA(Glu) + L-glutamate + ATP = L-glutamyl-tRNA(Glu) + AMP + diphosphate</text>
        <dbReference type="Rhea" id="RHEA:23540"/>
        <dbReference type="Rhea" id="RHEA-COMP:9663"/>
        <dbReference type="Rhea" id="RHEA-COMP:9680"/>
        <dbReference type="ChEBI" id="CHEBI:29985"/>
        <dbReference type="ChEBI" id="CHEBI:30616"/>
        <dbReference type="ChEBI" id="CHEBI:33019"/>
        <dbReference type="ChEBI" id="CHEBI:78442"/>
        <dbReference type="ChEBI" id="CHEBI:78520"/>
        <dbReference type="ChEBI" id="CHEBI:456215"/>
        <dbReference type="EC" id="6.1.1.17"/>
    </reaction>
</comment>
<dbReference type="GO" id="GO:0005829">
    <property type="term" value="C:cytosol"/>
    <property type="evidence" value="ECO:0007669"/>
    <property type="project" value="TreeGrafter"/>
</dbReference>
<evidence type="ECO:0000313" key="17">
    <source>
        <dbReference type="Proteomes" id="UP001301350"/>
    </source>
</evidence>
<dbReference type="FunFam" id="3.40.50.620:FF:000037">
    <property type="entry name" value="Glutamine--tRNA ligase cytoplasmic"/>
    <property type="match status" value="1"/>
</dbReference>
<keyword evidence="17" id="KW-1185">Reference proteome</keyword>
<dbReference type="InterPro" id="IPR000924">
    <property type="entry name" value="Glu/Gln-tRNA-synth"/>
</dbReference>
<dbReference type="InterPro" id="IPR036282">
    <property type="entry name" value="Glutathione-S-Trfase_C_sf"/>
</dbReference>
<keyword evidence="9 12" id="KW-0030">Aminoacyl-tRNA synthetase</keyword>
<evidence type="ECO:0000256" key="10">
    <source>
        <dbReference type="ARBA" id="ARBA00030865"/>
    </source>
</evidence>
<protein>
    <recommendedName>
        <fullName evidence="3">glutamate--tRNA ligase</fullName>
        <ecNumber evidence="3">6.1.1.17</ecNumber>
    </recommendedName>
    <alternativeName>
        <fullName evidence="10">Glutamyl-tRNA synthetase</fullName>
    </alternativeName>
</protein>
<evidence type="ECO:0000256" key="9">
    <source>
        <dbReference type="ARBA" id="ARBA00023146"/>
    </source>
</evidence>
<dbReference type="InterPro" id="IPR020059">
    <property type="entry name" value="Glu/Gln-tRNA-synth_Ib_codon-bd"/>
</dbReference>
<evidence type="ECO:0000256" key="6">
    <source>
        <dbReference type="ARBA" id="ARBA00022741"/>
    </source>
</evidence>
<evidence type="ECO:0000256" key="11">
    <source>
        <dbReference type="ARBA" id="ARBA00048351"/>
    </source>
</evidence>
<evidence type="ECO:0000313" key="16">
    <source>
        <dbReference type="EMBL" id="KAK4538760.1"/>
    </source>
</evidence>
<evidence type="ECO:0000256" key="8">
    <source>
        <dbReference type="ARBA" id="ARBA00022917"/>
    </source>
</evidence>
<dbReference type="Gene3D" id="3.90.800.10">
    <property type="entry name" value="Glutamyl-tRNA Synthetase, Domain 3"/>
    <property type="match status" value="1"/>
</dbReference>
<keyword evidence="8 12" id="KW-0648">Protein biosynthesis</keyword>
<keyword evidence="4" id="KW-0963">Cytoplasm</keyword>
<evidence type="ECO:0000259" key="15">
    <source>
        <dbReference type="Pfam" id="PF20974"/>
    </source>
</evidence>
<dbReference type="SUPFAM" id="SSF52374">
    <property type="entry name" value="Nucleotidylyl transferase"/>
    <property type="match status" value="1"/>
</dbReference>
<dbReference type="GO" id="GO:0006424">
    <property type="term" value="P:glutamyl-tRNA aminoacylation"/>
    <property type="evidence" value="ECO:0007669"/>
    <property type="project" value="InterPro"/>
</dbReference>
<dbReference type="InterPro" id="IPR001412">
    <property type="entry name" value="aa-tRNA-synth_I_CS"/>
</dbReference>
<dbReference type="InterPro" id="IPR011035">
    <property type="entry name" value="Ribosomal_bL25/Gln-tRNA_synth"/>
</dbReference>
<dbReference type="GO" id="GO:0017102">
    <property type="term" value="C:methionyl glutamyl tRNA synthetase complex"/>
    <property type="evidence" value="ECO:0007669"/>
    <property type="project" value="TreeGrafter"/>
</dbReference>
<accession>A0AAV9J2G4</accession>
<dbReference type="SUPFAM" id="SSF47616">
    <property type="entry name" value="GST C-terminal domain-like"/>
    <property type="match status" value="1"/>
</dbReference>
<dbReference type="PANTHER" id="PTHR43097">
    <property type="entry name" value="GLUTAMINE-TRNA LIGASE"/>
    <property type="match status" value="1"/>
</dbReference>
<dbReference type="InterPro" id="IPR020058">
    <property type="entry name" value="Glu/Gln-tRNA-synth_Ib_cat-dom"/>
</dbReference>
<name>A0AAV9J2G4_CYACA</name>
<dbReference type="GO" id="GO:0005524">
    <property type="term" value="F:ATP binding"/>
    <property type="evidence" value="ECO:0007669"/>
    <property type="project" value="UniProtKB-KW"/>
</dbReference>
<dbReference type="Gene3D" id="1.20.1050.130">
    <property type="match status" value="1"/>
</dbReference>
<gene>
    <name evidence="16" type="ORF">CDCA_CDCA20G4785</name>
</gene>
<evidence type="ECO:0000259" key="13">
    <source>
        <dbReference type="Pfam" id="PF00749"/>
    </source>
</evidence>
<reference evidence="16 17" key="1">
    <citation type="submission" date="2022-07" db="EMBL/GenBank/DDBJ databases">
        <title>Genome-wide signatures of adaptation to extreme environments.</title>
        <authorList>
            <person name="Cho C.H."/>
            <person name="Yoon H.S."/>
        </authorList>
    </citation>
    <scope>NUCLEOTIDE SEQUENCE [LARGE SCALE GENOMIC DNA]</scope>
    <source>
        <strain evidence="16 17">DBV 063 E5</strain>
    </source>
</reference>
<comment type="subcellular location">
    <subcellularLocation>
        <location evidence="1">Cytoplasm</location>
    </subcellularLocation>
</comment>
<proteinExistence type="inferred from homology"/>
<evidence type="ECO:0000256" key="12">
    <source>
        <dbReference type="RuleBase" id="RU363037"/>
    </source>
</evidence>
<dbReference type="InterPro" id="IPR020061">
    <property type="entry name" value="Glu_tRNA_lig_a-bdl"/>
</dbReference>
<dbReference type="InterPro" id="IPR020056">
    <property type="entry name" value="Rbsml_bL25/Gln-tRNA_synth_N"/>
</dbReference>
<dbReference type="Proteomes" id="UP001301350">
    <property type="component" value="Unassembled WGS sequence"/>
</dbReference>
<dbReference type="Pfam" id="PF00749">
    <property type="entry name" value="tRNA-synt_1c"/>
    <property type="match status" value="1"/>
</dbReference>
<feature type="domain" description="Glutamyl/glutaminyl-tRNA synthetase class Ib anti-codon binding" evidence="14">
    <location>
        <begin position="625"/>
        <end position="681"/>
    </location>
</feature>
<dbReference type="Gene3D" id="2.40.240.10">
    <property type="entry name" value="Ribosomal Protein L25, Chain P"/>
    <property type="match status" value="1"/>
</dbReference>
<comment type="similarity">
    <text evidence="2">Belongs to the class-I aminoacyl-tRNA synthetase family. Glutamate--tRNA ligase type 2 subfamily.</text>
</comment>
<evidence type="ECO:0000256" key="2">
    <source>
        <dbReference type="ARBA" id="ARBA00008927"/>
    </source>
</evidence>
<dbReference type="EMBL" id="JANCYW010000020">
    <property type="protein sequence ID" value="KAK4538760.1"/>
    <property type="molecule type" value="Genomic_DNA"/>
</dbReference>
<dbReference type="InterPro" id="IPR014729">
    <property type="entry name" value="Rossmann-like_a/b/a_fold"/>
</dbReference>
<feature type="domain" description="Glutamyl/glutaminyl-tRNA synthetase class Ib catalytic" evidence="13">
    <location>
        <begin position="248"/>
        <end position="572"/>
    </location>
</feature>
<evidence type="ECO:0000259" key="14">
    <source>
        <dbReference type="Pfam" id="PF03950"/>
    </source>
</evidence>
<evidence type="ECO:0000256" key="5">
    <source>
        <dbReference type="ARBA" id="ARBA00022598"/>
    </source>
</evidence>
<dbReference type="FunFam" id="1.10.1160.10:FF:000001">
    <property type="entry name" value="Glutamine--tRNA ligase"/>
    <property type="match status" value="1"/>
</dbReference>
<dbReference type="HAMAP" id="MF_02076">
    <property type="entry name" value="Glu_tRNA_synth_type2"/>
    <property type="match status" value="1"/>
</dbReference>
<feature type="domain" description="tRNA synthetases class I (E and Q) anti-codon binding" evidence="15">
    <location>
        <begin position="702"/>
        <end position="775"/>
    </location>
</feature>
<dbReference type="Pfam" id="PF20974">
    <property type="entry name" value="tRNA-synt_1c_C2"/>
    <property type="match status" value="1"/>
</dbReference>
<evidence type="ECO:0000256" key="1">
    <source>
        <dbReference type="ARBA" id="ARBA00004496"/>
    </source>
</evidence>
<dbReference type="FunFam" id="3.90.800.10:FF:000001">
    <property type="entry name" value="Glutamine--tRNA ligase"/>
    <property type="match status" value="1"/>
</dbReference>
<sequence length="800" mass="90033">MTVQPTIQLPSEGQLTASAILVALREAYGVPLRSSSSAVEWSAETAVPRWIQGDTTHSGDVAAARLLALEMATALPSLRHVYGADEAERAQVDRWLEQLSTGFVAVAQAPSPSDAIEKLVRQMDAHLMDHSFLAGYEPTLADFYAYARLRNQRKRRPPPDKHHTPTDAAAQELDWVLPADTLRKLRSQYRAFSRWLLFIESLPYVEACTARAQEAASAAVSGWDNVMRLAKASGSFDIGLPGAEYDRVVTRFPPEPSGYLHIGHTKALLLNDYFAKVYGGRLLLRFDDTNPSKEKQEYEESILADCRALGVQPDRIEWTSDYFAVLLEWCERFLRRGQAYVDRTPVEQMREQRLQCIDSAYRNQSVEENLRLWQAMQSGDAAAAGCCVRAKIDMQAKNASLRDPVIYRTAAAAAVTPAETTAATSAAIEPVPVEHHRTGRQYRVYPSYDFACPIVDSLEGVTHALRTSEYQDREAQYRWVCEAAGLRCPTVWTYSRLSFVHTVLSKRKLTWLVAHGYVDGWDDPRMPTVRGVLRRGMQVDALRAFILSQGPSRNITVQQWDKIWTMNKRVIDPIAPRHTAIVRQGHWRLRVRGVVHQDKEQQQHAAGNSVVRHVDGTAAVVRTVIRTVPRHRKNPACGNKALLLADEVLLEPEDAASVAVEEIVTLMDLGNVRVTQVRADERCLEGEYLPEHRDFKRTKKFTWLAAVPDLVPVQLIHYGPLLRKDKLEDGDDIRDHAIPNAESKTVVSALADVNVRLLSADTVIQFERRGYYRCDRAWVRPGTDMEFVDVPDGHVAQTPR</sequence>
<dbReference type="PROSITE" id="PS00178">
    <property type="entry name" value="AA_TRNA_LIGASE_I"/>
    <property type="match status" value="1"/>
</dbReference>
<evidence type="ECO:0000256" key="4">
    <source>
        <dbReference type="ARBA" id="ARBA00022490"/>
    </source>
</evidence>
<evidence type="ECO:0000256" key="3">
    <source>
        <dbReference type="ARBA" id="ARBA00012835"/>
    </source>
</evidence>
<dbReference type="SUPFAM" id="SSF50715">
    <property type="entry name" value="Ribosomal protein L25-like"/>
    <property type="match status" value="1"/>
</dbReference>
<dbReference type="Gene3D" id="3.40.50.620">
    <property type="entry name" value="HUPs"/>
    <property type="match status" value="1"/>
</dbReference>
<dbReference type="PRINTS" id="PR00987">
    <property type="entry name" value="TRNASYNTHGLU"/>
</dbReference>
<comment type="caution">
    <text evidence="16">The sequence shown here is derived from an EMBL/GenBank/DDBJ whole genome shotgun (WGS) entry which is preliminary data.</text>
</comment>
<keyword evidence="7 12" id="KW-0067">ATP-binding</keyword>
<dbReference type="PANTHER" id="PTHR43097:SF5">
    <property type="entry name" value="GLUTAMATE--TRNA LIGASE"/>
    <property type="match status" value="1"/>
</dbReference>
<keyword evidence="5 12" id="KW-0436">Ligase</keyword>
<dbReference type="InterPro" id="IPR004526">
    <property type="entry name" value="Glu-tRNA-synth_arc/euk"/>
</dbReference>
<keyword evidence="6 12" id="KW-0547">Nucleotide-binding</keyword>